<reference evidence="7 8" key="1">
    <citation type="submission" date="2020-04" db="EMBL/GenBank/DDBJ databases">
        <authorList>
            <person name="Wallbank WR R."/>
            <person name="Pardo Diaz C."/>
            <person name="Kozak K."/>
            <person name="Martin S."/>
            <person name="Jiggins C."/>
            <person name="Moest M."/>
            <person name="Warren A I."/>
            <person name="Byers J.R.P. K."/>
            <person name="Montejo-Kovacevich G."/>
            <person name="Yen C E."/>
        </authorList>
    </citation>
    <scope>NUCLEOTIDE SEQUENCE [LARGE SCALE GENOMIC DNA]</scope>
</reference>
<comment type="caution">
    <text evidence="7">The sequence shown here is derived from an EMBL/GenBank/DDBJ whole genome shotgun (WGS) entry which is preliminary data.</text>
</comment>
<feature type="coiled-coil region" evidence="5">
    <location>
        <begin position="1280"/>
        <end position="1377"/>
    </location>
</feature>
<proteinExistence type="predicted"/>
<dbReference type="InterPro" id="IPR038273">
    <property type="entry name" value="Ndc80_sf"/>
</dbReference>
<keyword evidence="2" id="KW-0158">Chromosome</keyword>
<dbReference type="GO" id="GO:0031262">
    <property type="term" value="C:Ndc80 complex"/>
    <property type="evidence" value="ECO:0007669"/>
    <property type="project" value="InterPro"/>
</dbReference>
<organism evidence="7 8">
    <name type="scientific">Arctia plantaginis</name>
    <name type="common">Wood tiger moth</name>
    <name type="synonym">Phalaena plantaginis</name>
    <dbReference type="NCBI Taxonomy" id="874455"/>
    <lineage>
        <taxon>Eukaryota</taxon>
        <taxon>Metazoa</taxon>
        <taxon>Ecdysozoa</taxon>
        <taxon>Arthropoda</taxon>
        <taxon>Hexapoda</taxon>
        <taxon>Insecta</taxon>
        <taxon>Pterygota</taxon>
        <taxon>Neoptera</taxon>
        <taxon>Endopterygota</taxon>
        <taxon>Lepidoptera</taxon>
        <taxon>Glossata</taxon>
        <taxon>Ditrysia</taxon>
        <taxon>Noctuoidea</taxon>
        <taxon>Erebidae</taxon>
        <taxon>Arctiinae</taxon>
        <taxon>Arctia</taxon>
    </lineage>
</organism>
<evidence type="ECO:0000256" key="2">
    <source>
        <dbReference type="ARBA" id="ARBA00022454"/>
    </source>
</evidence>
<evidence type="ECO:0000256" key="6">
    <source>
        <dbReference type="SAM" id="MobiDB-lite"/>
    </source>
</evidence>
<dbReference type="PANTHER" id="PTHR10643:SF2">
    <property type="entry name" value="KINETOCHORE PROTEIN NDC80 HOMOLOG"/>
    <property type="match status" value="1"/>
</dbReference>
<sequence>MLPSRFAPPGQQSAMRKSRLETQRPSMLPKPRRPGSTDRLSSEARRPSASGHRSSSAEPARGTFGVGRLSREASATKVPMNGRSRSQQSEKFGQSSMTPLRSSHFSRPTTTPVRSPSVDRGIRSWATSLERVLAFVTVKDQRPISSVAWQRAECARVGEALASRGEGGGMALIRPLTIARFVDITAALLTAITRDAKLNTDNYVTKLPHLSKRLLYPGTVSKSWLKTVNTLHAFPHALALIAYLLDLVTHIEMPVSDEWLYVGKDELSRLRRDYLYKCWIRFQDPGHQFGDLNEEYLQNLTVLLGNDEEKIVELTQVIKKYEARLNDEEEVAAREAEARRGSRRDALLASLRGVRAARLDTRADIDLQASRHRDLADASKQADVEVERASVDIQQLKVELESQPMTVEQRTKLLGEIEYAVRVQESKRNLAEQISKMVVNRETELAEWQKKTLDSCVQYKQGLIHLSAQFPDLVSLAIDEKELMSAECAARVGGALDALRARTAALAQLRTDHARVKATLARRRAALLVSTPIVLSAECALDALRARTAALAQLRTDHARVKATLARRRAALLVSTPIVLSAECALDALRARTAALAQLRTDHARVKATLARRRAALLVSTPIVLSAGECALDALRARTAALAQLRTDHARVKATLARRRAALLGEYTYSTERGVRARRPARAHRRARAAAHRTTARVKATLARRRAALLVSTPIVLSAECALDALRARTAALAQLRTDHARVKATLARRRAALLVSTPIVLSAECALDALRARAAALAQLRTDHARVKATLARRRAALLVSTPIVLSAECALDALRARTAALAQLRTDHARVKATLARRRAALLVSTPIVLSAECALDALRARTAALAQLRTDHARVKANTRQEARRATGEYTYSTERGVRARRPARAHRRARAAAHRPTRASRQHSPGGAPRYCCAPTTARVKATLARRRAALLVSTPIVLSAECALDALRARTAALAQLRTDHARVKATLARRRAALLVSTPIVLSAECAARRPCARAPPRLAQLRTDHARVKATLARRRAALLVSTPYSTERGVRARRPARAHRRARAAAHRPRRVKATLARRRAALLVSTPIVLSAECALDALRARTAPRSAQLRTDHARVKATLARRRAALLVSTPIVLSAECALDALRARTAALAQLRTDHARVKATHRQEARRATGGAPALLVSTPIVLSAECALDALRARTAALAQLRTDHARVKATLARRRAALLVSTPIVLSAECALDALRARTAALAQLRTDHARVKATLARRRAALLEEVRTKIAELKNAVQREQEALDMETSKDSLDAATATAEIRAVTARLQELKLQQDEHAKVDNELKFWEQQDQLWRTRLQSLQEHIEEKRLEMQRLLDTATQKRVQLVVDSIREWNQKLEL</sequence>
<feature type="compositionally biased region" description="Basic residues" evidence="6">
    <location>
        <begin position="902"/>
        <end position="925"/>
    </location>
</feature>
<feature type="compositionally biased region" description="Polar residues" evidence="6">
    <location>
        <begin position="83"/>
        <end position="114"/>
    </location>
</feature>
<evidence type="ECO:0000256" key="1">
    <source>
        <dbReference type="ARBA" id="ARBA00004584"/>
    </source>
</evidence>
<evidence type="ECO:0000313" key="7">
    <source>
        <dbReference type="EMBL" id="CAB3224814.1"/>
    </source>
</evidence>
<protein>
    <submittedName>
        <fullName evidence="7">Uncharacterized protein</fullName>
    </submittedName>
</protein>
<dbReference type="PANTHER" id="PTHR10643">
    <property type="entry name" value="KINETOCHORE PROTEIN NDC80"/>
    <property type="match status" value="1"/>
</dbReference>
<keyword evidence="3 5" id="KW-0175">Coiled coil</keyword>
<dbReference type="Gene3D" id="1.10.418.30">
    <property type="entry name" value="Ncd80 complex, Ncd80 subunit"/>
    <property type="match status" value="1"/>
</dbReference>
<dbReference type="EMBL" id="CADEBD010000175">
    <property type="protein sequence ID" value="CAB3224814.1"/>
    <property type="molecule type" value="Genomic_DNA"/>
</dbReference>
<dbReference type="Proteomes" id="UP000494256">
    <property type="component" value="Unassembled WGS sequence"/>
</dbReference>
<evidence type="ECO:0000256" key="5">
    <source>
        <dbReference type="SAM" id="Coils"/>
    </source>
</evidence>
<comment type="subcellular location">
    <subcellularLocation>
        <location evidence="1">Chromosome</location>
        <location evidence="1">Centromere</location>
    </subcellularLocation>
</comment>
<dbReference type="OrthoDB" id="5307821at2759"/>
<gene>
    <name evidence="7" type="ORF">APLA_LOCUS2044</name>
</gene>
<evidence type="ECO:0000256" key="3">
    <source>
        <dbReference type="ARBA" id="ARBA00023054"/>
    </source>
</evidence>
<feature type="compositionally biased region" description="Basic residues" evidence="6">
    <location>
        <begin position="1059"/>
        <end position="1077"/>
    </location>
</feature>
<feature type="region of interest" description="Disordered" evidence="6">
    <location>
        <begin position="1057"/>
        <end position="1077"/>
    </location>
</feature>
<accession>A0A8S0YWW2</accession>
<name>A0A8S0YWW2_ARCPL</name>
<dbReference type="GO" id="GO:0051315">
    <property type="term" value="P:attachment of mitotic spindle microtubules to kinetochore"/>
    <property type="evidence" value="ECO:0007669"/>
    <property type="project" value="InterPro"/>
</dbReference>
<feature type="region of interest" description="Disordered" evidence="6">
    <location>
        <begin position="1"/>
        <end position="119"/>
    </location>
</feature>
<evidence type="ECO:0000256" key="4">
    <source>
        <dbReference type="ARBA" id="ARBA00023328"/>
    </source>
</evidence>
<dbReference type="InterPro" id="IPR005550">
    <property type="entry name" value="Kinetochore_Ndc80"/>
</dbReference>
<feature type="coiled-coil region" evidence="5">
    <location>
        <begin position="304"/>
        <end position="338"/>
    </location>
</feature>
<feature type="region of interest" description="Disordered" evidence="6">
    <location>
        <begin position="897"/>
        <end position="936"/>
    </location>
</feature>
<evidence type="ECO:0000313" key="8">
    <source>
        <dbReference type="Proteomes" id="UP000494256"/>
    </source>
</evidence>
<keyword evidence="4" id="KW-0137">Centromere</keyword>